<dbReference type="PANTHER" id="PTHR45813">
    <property type="entry name" value="IG-LIKE DOMAIN-CONTAINING PROTEIN"/>
    <property type="match status" value="1"/>
</dbReference>
<evidence type="ECO:0000256" key="8">
    <source>
        <dbReference type="ARBA" id="ARBA00023180"/>
    </source>
</evidence>
<evidence type="ECO:0000256" key="1">
    <source>
        <dbReference type="ARBA" id="ARBA00004141"/>
    </source>
</evidence>
<protein>
    <recommendedName>
        <fullName evidence="14">Adhesion G protein-coupled receptor F7</fullName>
    </recommendedName>
</protein>
<keyword evidence="5 9" id="KW-1133">Transmembrane helix</keyword>
<feature type="transmembrane region" description="Helical" evidence="9">
    <location>
        <begin position="475"/>
        <end position="495"/>
    </location>
</feature>
<evidence type="ECO:0000259" key="11">
    <source>
        <dbReference type="PROSITE" id="PS50261"/>
    </source>
</evidence>
<feature type="transmembrane region" description="Helical" evidence="9">
    <location>
        <begin position="384"/>
        <end position="408"/>
    </location>
</feature>
<dbReference type="InterPro" id="IPR046338">
    <property type="entry name" value="GAIN_dom_sf"/>
</dbReference>
<evidence type="ECO:0000256" key="2">
    <source>
        <dbReference type="ARBA" id="ARBA00007343"/>
    </source>
</evidence>
<feature type="transmembrane region" description="Helical" evidence="9">
    <location>
        <begin position="337"/>
        <end position="364"/>
    </location>
</feature>
<accession>A0A674CPU2</accession>
<organism evidence="12 13">
    <name type="scientific">Salmo trutta</name>
    <name type="common">Brown trout</name>
    <dbReference type="NCBI Taxonomy" id="8032"/>
    <lineage>
        <taxon>Eukaryota</taxon>
        <taxon>Metazoa</taxon>
        <taxon>Chordata</taxon>
        <taxon>Craniata</taxon>
        <taxon>Vertebrata</taxon>
        <taxon>Euteleostomi</taxon>
        <taxon>Actinopterygii</taxon>
        <taxon>Neopterygii</taxon>
        <taxon>Teleostei</taxon>
        <taxon>Protacanthopterygii</taxon>
        <taxon>Salmoniformes</taxon>
        <taxon>Salmonidae</taxon>
        <taxon>Salmoninae</taxon>
        <taxon>Salmo</taxon>
    </lineage>
</organism>
<feature type="transmembrane region" description="Helical" evidence="9">
    <location>
        <begin position="300"/>
        <end position="325"/>
    </location>
</feature>
<dbReference type="InterPro" id="IPR000203">
    <property type="entry name" value="GPS"/>
</dbReference>
<dbReference type="Pfam" id="PF01825">
    <property type="entry name" value="GPS"/>
    <property type="match status" value="1"/>
</dbReference>
<dbReference type="InterPro" id="IPR017981">
    <property type="entry name" value="GPCR_2-like_7TM"/>
</dbReference>
<name>A0A674CPU2_SALTR</name>
<feature type="transmembrane region" description="Helical" evidence="9">
    <location>
        <begin position="259"/>
        <end position="280"/>
    </location>
</feature>
<dbReference type="InterPro" id="IPR057244">
    <property type="entry name" value="GAIN_B"/>
</dbReference>
<feature type="transmembrane region" description="Helical" evidence="9">
    <location>
        <begin position="429"/>
        <end position="448"/>
    </location>
</feature>
<proteinExistence type="inferred from homology"/>
<comment type="subcellular location">
    <subcellularLocation>
        <location evidence="1">Membrane</location>
        <topology evidence="1">Multi-pass membrane protein</topology>
    </subcellularLocation>
</comment>
<feature type="transmembrane region" description="Helical" evidence="9">
    <location>
        <begin position="219"/>
        <end position="238"/>
    </location>
</feature>
<evidence type="ECO:0000256" key="9">
    <source>
        <dbReference type="SAM" id="Phobius"/>
    </source>
</evidence>
<evidence type="ECO:0000256" key="7">
    <source>
        <dbReference type="ARBA" id="ARBA00023157"/>
    </source>
</evidence>
<keyword evidence="6 9" id="KW-0472">Membrane</keyword>
<evidence type="ECO:0000259" key="10">
    <source>
        <dbReference type="PROSITE" id="PS50221"/>
    </source>
</evidence>
<dbReference type="OMA" id="KENQACW"/>
<dbReference type="SMART" id="SM00303">
    <property type="entry name" value="GPS"/>
    <property type="match status" value="1"/>
</dbReference>
<dbReference type="Gene3D" id="1.20.1070.10">
    <property type="entry name" value="Rhodopsin 7-helix transmembrane proteins"/>
    <property type="match status" value="1"/>
</dbReference>
<dbReference type="Ensembl" id="ENSSTUT00000090880.1">
    <property type="protein sequence ID" value="ENSSTUP00000085438.1"/>
    <property type="gene ID" value="ENSSTUG00000037571.1"/>
</dbReference>
<evidence type="ECO:0008006" key="14">
    <source>
        <dbReference type="Google" id="ProtNLM"/>
    </source>
</evidence>
<dbReference type="PRINTS" id="PR01695">
    <property type="entry name" value="IGHEPTARCPTR"/>
</dbReference>
<dbReference type="PROSITE" id="PS50221">
    <property type="entry name" value="GAIN_B"/>
    <property type="match status" value="1"/>
</dbReference>
<dbReference type="InterPro" id="IPR000832">
    <property type="entry name" value="GPCR_2_secretin-like"/>
</dbReference>
<dbReference type="Gene3D" id="2.60.220.50">
    <property type="match status" value="1"/>
</dbReference>
<dbReference type="InterPro" id="IPR008078">
    <property type="entry name" value="GPCR_2_Ig-hepta-like_rcpt"/>
</dbReference>
<reference evidence="12" key="1">
    <citation type="submission" date="2025-08" db="UniProtKB">
        <authorList>
            <consortium name="Ensembl"/>
        </authorList>
    </citation>
    <scope>IDENTIFICATION</scope>
</reference>
<dbReference type="FunFam" id="1.20.1070.10:FF:000058">
    <property type="entry name" value="Adhesion G protein-coupled receptor F5"/>
    <property type="match status" value="1"/>
</dbReference>
<dbReference type="PRINTS" id="PR00249">
    <property type="entry name" value="GPCRSECRETIN"/>
</dbReference>
<keyword evidence="4" id="KW-0732">Signal</keyword>
<keyword evidence="8" id="KW-0325">Glycoprotein</keyword>
<keyword evidence="13" id="KW-1185">Reference proteome</keyword>
<dbReference type="PROSITE" id="PS50261">
    <property type="entry name" value="G_PROTEIN_RECEP_F2_4"/>
    <property type="match status" value="1"/>
</dbReference>
<feature type="domain" description="GAIN-B" evidence="10">
    <location>
        <begin position="60"/>
        <end position="211"/>
    </location>
</feature>
<sequence length="497" mass="54191">KFGPNSDFSLTPQNILETVNVLVSDEAKDSWTALNANQSRNTSSSLLGSMEFFAGSLPTKSFNVTTQLIQLNQDIFDNSFSANLNSSVLIEIPETNSNHLTITTLTFSSLSNVLPARNGSNQSVNDNIINGLVVLVKLNGTTKNVSLGFDKVNKSLTFNPQCVFWNFSLFNSLGGWDNAGCKVKSNDKGKVTCHCNHLTSFSILMSTSIPKAIQDALDIITYVGVGISMGSLVICLIIEACVWKAMTRNNTSYMRHVSIVNIAVSLLIADIWFIIGASISKNSLENPGEDTTTPIPACTAATFFIHFFYLALFFWMLISGLLLFYRTVLVFSHMSKSTMLAIGFSVGYGAPLIIAVVTVAATAPSGGYIKENQACWLNWDKTRALLAFVIPALTIVVINFLILIVVLYKMLRRGVGDATQPDERNAVVVIARCLAILTPFFGLTWGLGVGTMVDPTNKGIHIVFALFNSLQVTEYIGALFSIIVPYTEIIISFLFSN</sequence>
<evidence type="ECO:0000256" key="5">
    <source>
        <dbReference type="ARBA" id="ARBA00022989"/>
    </source>
</evidence>
<dbReference type="CDD" id="cd15932">
    <property type="entry name" value="7tmB2_GPR116-like_Adhesion_VI"/>
    <property type="match status" value="1"/>
</dbReference>
<dbReference type="GO" id="GO:0007189">
    <property type="term" value="P:adenylate cyclase-activating G protein-coupled receptor signaling pathway"/>
    <property type="evidence" value="ECO:0007669"/>
    <property type="project" value="TreeGrafter"/>
</dbReference>
<dbReference type="GO" id="GO:0004930">
    <property type="term" value="F:G protein-coupled receptor activity"/>
    <property type="evidence" value="ECO:0007669"/>
    <property type="project" value="InterPro"/>
</dbReference>
<dbReference type="PANTHER" id="PTHR45813:SF4">
    <property type="entry name" value="ADHESION G PROTEIN-COUPLED RECEPTOR F5"/>
    <property type="match status" value="1"/>
</dbReference>
<dbReference type="AlphaFoldDB" id="A0A674CPU2"/>
<evidence type="ECO:0000313" key="12">
    <source>
        <dbReference type="Ensembl" id="ENSSTUP00000085438.1"/>
    </source>
</evidence>
<keyword evidence="7" id="KW-1015">Disulfide bond</keyword>
<keyword evidence="3 9" id="KW-0812">Transmembrane</keyword>
<evidence type="ECO:0000313" key="13">
    <source>
        <dbReference type="Proteomes" id="UP000472277"/>
    </source>
</evidence>
<dbReference type="GO" id="GO:0016020">
    <property type="term" value="C:membrane"/>
    <property type="evidence" value="ECO:0007669"/>
    <property type="project" value="UniProtKB-SubCell"/>
</dbReference>
<evidence type="ECO:0000256" key="6">
    <source>
        <dbReference type="ARBA" id="ARBA00023136"/>
    </source>
</evidence>
<dbReference type="Proteomes" id="UP000472277">
    <property type="component" value="Chromosome 35"/>
</dbReference>
<evidence type="ECO:0000256" key="4">
    <source>
        <dbReference type="ARBA" id="ARBA00022729"/>
    </source>
</evidence>
<feature type="domain" description="G-protein coupled receptors family 2 profile 2" evidence="11">
    <location>
        <begin position="217"/>
        <end position="488"/>
    </location>
</feature>
<dbReference type="GO" id="GO:0007166">
    <property type="term" value="P:cell surface receptor signaling pathway"/>
    <property type="evidence" value="ECO:0007669"/>
    <property type="project" value="InterPro"/>
</dbReference>
<reference evidence="12" key="2">
    <citation type="submission" date="2025-09" db="UniProtKB">
        <authorList>
            <consortium name="Ensembl"/>
        </authorList>
    </citation>
    <scope>IDENTIFICATION</scope>
</reference>
<dbReference type="Pfam" id="PF00002">
    <property type="entry name" value="7tm_2"/>
    <property type="match status" value="1"/>
</dbReference>
<dbReference type="GeneTree" id="ENSGT00940000154603"/>
<dbReference type="InParanoid" id="A0A674CPU2"/>
<dbReference type="InterPro" id="IPR051587">
    <property type="entry name" value="Adhesion_GPCR"/>
</dbReference>
<evidence type="ECO:0000256" key="3">
    <source>
        <dbReference type="ARBA" id="ARBA00022692"/>
    </source>
</evidence>
<comment type="similarity">
    <text evidence="2">Belongs to the G-protein coupled receptor 2 family. Adhesion G-protein coupled receptor (ADGR) subfamily.</text>
</comment>